<evidence type="ECO:0000313" key="4">
    <source>
        <dbReference type="Proteomes" id="UP000481861"/>
    </source>
</evidence>
<dbReference type="Pfam" id="PF06985">
    <property type="entry name" value="HET"/>
    <property type="match status" value="1"/>
</dbReference>
<comment type="caution">
    <text evidence="3">The sequence shown here is derived from an EMBL/GenBank/DDBJ whole genome shotgun (WGS) entry which is preliminary data.</text>
</comment>
<dbReference type="OrthoDB" id="3553147at2759"/>
<dbReference type="InterPro" id="IPR010730">
    <property type="entry name" value="HET"/>
</dbReference>
<dbReference type="PANTHER" id="PTHR24148:SF73">
    <property type="entry name" value="HET DOMAIN PROTEIN (AFU_ORTHOLOGUE AFUA_8G01020)"/>
    <property type="match status" value="1"/>
</dbReference>
<evidence type="ECO:0000259" key="2">
    <source>
        <dbReference type="Pfam" id="PF06985"/>
    </source>
</evidence>
<feature type="compositionally biased region" description="Polar residues" evidence="1">
    <location>
        <begin position="448"/>
        <end position="457"/>
    </location>
</feature>
<dbReference type="PANTHER" id="PTHR24148">
    <property type="entry name" value="ANKYRIN REPEAT DOMAIN-CONTAINING PROTEIN 39 HOMOLOG-RELATED"/>
    <property type="match status" value="1"/>
</dbReference>
<feature type="domain" description="Heterokaryon incompatibility" evidence="2">
    <location>
        <begin position="53"/>
        <end position="226"/>
    </location>
</feature>
<protein>
    <submittedName>
        <fullName evidence="3">Heterokaryon incompatibility protein-domain-containing protein</fullName>
    </submittedName>
</protein>
<proteinExistence type="predicted"/>
<keyword evidence="4" id="KW-1185">Reference proteome</keyword>
<feature type="non-terminal residue" evidence="3">
    <location>
        <position position="1"/>
    </location>
</feature>
<dbReference type="EMBL" id="JAADJZ010000031">
    <property type="protein sequence ID" value="KAF2865763.1"/>
    <property type="molecule type" value="Genomic_DNA"/>
</dbReference>
<dbReference type="InterPro" id="IPR052895">
    <property type="entry name" value="HetReg/Transcr_Mod"/>
</dbReference>
<gene>
    <name evidence="3" type="ORF">BDV95DRAFT_506575</name>
</gene>
<name>A0A7C8M4U8_9PLEO</name>
<evidence type="ECO:0000256" key="1">
    <source>
        <dbReference type="SAM" id="MobiDB-lite"/>
    </source>
</evidence>
<accession>A0A7C8M4U8</accession>
<dbReference type="AlphaFoldDB" id="A0A7C8M4U8"/>
<organism evidence="3 4">
    <name type="scientific">Massariosphaeria phaeospora</name>
    <dbReference type="NCBI Taxonomy" id="100035"/>
    <lineage>
        <taxon>Eukaryota</taxon>
        <taxon>Fungi</taxon>
        <taxon>Dikarya</taxon>
        <taxon>Ascomycota</taxon>
        <taxon>Pezizomycotina</taxon>
        <taxon>Dothideomycetes</taxon>
        <taxon>Pleosporomycetidae</taxon>
        <taxon>Pleosporales</taxon>
        <taxon>Pleosporales incertae sedis</taxon>
        <taxon>Massariosphaeria</taxon>
    </lineage>
</organism>
<dbReference type="Proteomes" id="UP000481861">
    <property type="component" value="Unassembled WGS sequence"/>
</dbReference>
<evidence type="ECO:0000313" key="3">
    <source>
        <dbReference type="EMBL" id="KAF2865763.1"/>
    </source>
</evidence>
<sequence length="457" mass="51726">LLGRPPTFKYRPLSISTDQIRLLRIPPKKPGISTRGLVAYGLFHDSLRSSSEYVALSYCWGDSNLANEITIDGKSTRVTESVAVALENLQRDYEETIVWIHQVCINQQDAIEKTAQVQLMERIYSSAGQVIIWLGPSTPRIDCTMQEIRKLGSRLLDMGMWNLTSVEAASYELDEPADSAASRTKRKAVELANEHLTKWLNGGYPFWWIMSDLGKRAWFKRIWCIQKCANAKTALLGIRRQTLGGRGNSPKTLLYIANVVDSSYERIGASDPRDRVYALLGIANDHAAKKLIPNYSLSCEDAYTMPWSVWDEKRLFEVSNKCSRYGDSLSMVAAGERTFSRVTTLRGVLVDSIEEVGQTWELGIDDAFDYEAARQYFSDTSLYLSRSVRYDITERAEAEWRLLISNTCLTGLVVCQVSRAPPNSHIKAGYHSLRRKTNGDEDDEPTHQDTQSWTSYE</sequence>
<reference evidence="3 4" key="1">
    <citation type="submission" date="2020-01" db="EMBL/GenBank/DDBJ databases">
        <authorList>
            <consortium name="DOE Joint Genome Institute"/>
            <person name="Haridas S."/>
            <person name="Albert R."/>
            <person name="Binder M."/>
            <person name="Bloem J."/>
            <person name="Labutti K."/>
            <person name="Salamov A."/>
            <person name="Andreopoulos B."/>
            <person name="Baker S.E."/>
            <person name="Barry K."/>
            <person name="Bills G."/>
            <person name="Bluhm B.H."/>
            <person name="Cannon C."/>
            <person name="Castanera R."/>
            <person name="Culley D.E."/>
            <person name="Daum C."/>
            <person name="Ezra D."/>
            <person name="Gonzalez J.B."/>
            <person name="Henrissat B."/>
            <person name="Kuo A."/>
            <person name="Liang C."/>
            <person name="Lipzen A."/>
            <person name="Lutzoni F."/>
            <person name="Magnuson J."/>
            <person name="Mondo S."/>
            <person name="Nolan M."/>
            <person name="Ohm R."/>
            <person name="Pangilinan J."/>
            <person name="Park H.-J.H."/>
            <person name="Ramirez L."/>
            <person name="Alfaro M."/>
            <person name="Sun H."/>
            <person name="Tritt A."/>
            <person name="Yoshinaga Y."/>
            <person name="Zwiers L.-H.L."/>
            <person name="Turgeon B.G."/>
            <person name="Goodwin S.B."/>
            <person name="Spatafora J.W."/>
            <person name="Crous P.W."/>
            <person name="Grigoriev I.V."/>
        </authorList>
    </citation>
    <scope>NUCLEOTIDE SEQUENCE [LARGE SCALE GENOMIC DNA]</scope>
    <source>
        <strain evidence="3 4">CBS 611.86</strain>
    </source>
</reference>
<feature type="region of interest" description="Disordered" evidence="1">
    <location>
        <begin position="426"/>
        <end position="457"/>
    </location>
</feature>